<dbReference type="Proteomes" id="UP001396334">
    <property type="component" value="Unassembled WGS sequence"/>
</dbReference>
<evidence type="ECO:0000313" key="2">
    <source>
        <dbReference type="Proteomes" id="UP001396334"/>
    </source>
</evidence>
<accession>A0ABR1Z783</accession>
<reference evidence="1 2" key="1">
    <citation type="journal article" date="2024" name="G3 (Bethesda)">
        <title>Genome assembly of Hibiscus sabdariffa L. provides insights into metabolisms of medicinal natural products.</title>
        <authorList>
            <person name="Kim T."/>
        </authorList>
    </citation>
    <scope>NUCLEOTIDE SEQUENCE [LARGE SCALE GENOMIC DNA]</scope>
    <source>
        <strain evidence="1">TK-2024</strain>
        <tissue evidence="1">Old leaves</tissue>
    </source>
</reference>
<dbReference type="EMBL" id="JBBPBN010002542">
    <property type="protein sequence ID" value="KAK8475354.1"/>
    <property type="molecule type" value="Genomic_DNA"/>
</dbReference>
<sequence>MGPHGLEGNKFEPRSSGAGLAELESNRVRNRDVRVLDGASGDVWVRWPLLRWWDLGGEDEGRMTWVLDDGGSWEVKMKGECGSVQILGDGLSKIRAGLGLAWFSIRVMMKVGILVRT</sequence>
<proteinExistence type="predicted"/>
<evidence type="ECO:0000313" key="1">
    <source>
        <dbReference type="EMBL" id="KAK8475354.1"/>
    </source>
</evidence>
<gene>
    <name evidence="1" type="ORF">V6N11_061095</name>
</gene>
<protein>
    <submittedName>
        <fullName evidence="1">Uncharacterized protein</fullName>
    </submittedName>
</protein>
<name>A0ABR1Z783_9ROSI</name>
<keyword evidence="2" id="KW-1185">Reference proteome</keyword>
<organism evidence="1 2">
    <name type="scientific">Hibiscus sabdariffa</name>
    <name type="common">roselle</name>
    <dbReference type="NCBI Taxonomy" id="183260"/>
    <lineage>
        <taxon>Eukaryota</taxon>
        <taxon>Viridiplantae</taxon>
        <taxon>Streptophyta</taxon>
        <taxon>Embryophyta</taxon>
        <taxon>Tracheophyta</taxon>
        <taxon>Spermatophyta</taxon>
        <taxon>Magnoliopsida</taxon>
        <taxon>eudicotyledons</taxon>
        <taxon>Gunneridae</taxon>
        <taxon>Pentapetalae</taxon>
        <taxon>rosids</taxon>
        <taxon>malvids</taxon>
        <taxon>Malvales</taxon>
        <taxon>Malvaceae</taxon>
        <taxon>Malvoideae</taxon>
        <taxon>Hibiscus</taxon>
    </lineage>
</organism>
<comment type="caution">
    <text evidence="1">The sequence shown here is derived from an EMBL/GenBank/DDBJ whole genome shotgun (WGS) entry which is preliminary data.</text>
</comment>